<gene>
    <name evidence="2" type="ORF">FHS87_003645</name>
</gene>
<protein>
    <submittedName>
        <fullName evidence="2">Allantoin racemase</fullName>
        <ecNumber evidence="2">5.1.99.3</ecNumber>
    </submittedName>
</protein>
<evidence type="ECO:0000313" key="3">
    <source>
        <dbReference type="Proteomes" id="UP000580654"/>
    </source>
</evidence>
<dbReference type="PANTHER" id="PTHR28047:SF5">
    <property type="entry name" value="PROTEIN DCG1"/>
    <property type="match status" value="1"/>
</dbReference>
<accession>A0A840YM38</accession>
<dbReference type="EMBL" id="JACIJD010000020">
    <property type="protein sequence ID" value="MBB5695584.1"/>
    <property type="molecule type" value="Genomic_DNA"/>
</dbReference>
<proteinExistence type="inferred from homology"/>
<dbReference type="InterPro" id="IPR015942">
    <property type="entry name" value="Asp/Glu/hydantoin_racemase"/>
</dbReference>
<comment type="caution">
    <text evidence="2">The sequence shown here is derived from an EMBL/GenBank/DDBJ whole genome shotgun (WGS) entry which is preliminary data.</text>
</comment>
<keyword evidence="3" id="KW-1185">Reference proteome</keyword>
<dbReference type="InterPro" id="IPR053714">
    <property type="entry name" value="Iso_Racemase_Enz_sf"/>
</dbReference>
<dbReference type="RefSeq" id="WP_184520780.1">
    <property type="nucleotide sequence ID" value="NZ_JACIJD010000020.1"/>
</dbReference>
<dbReference type="PANTHER" id="PTHR28047">
    <property type="entry name" value="PROTEIN DCG1"/>
    <property type="match status" value="1"/>
</dbReference>
<reference evidence="2 3" key="1">
    <citation type="submission" date="2020-08" db="EMBL/GenBank/DDBJ databases">
        <title>Genomic Encyclopedia of Type Strains, Phase IV (KMG-IV): sequencing the most valuable type-strain genomes for metagenomic binning, comparative biology and taxonomic classification.</title>
        <authorList>
            <person name="Goeker M."/>
        </authorList>
    </citation>
    <scope>NUCLEOTIDE SEQUENCE [LARGE SCALE GENOMIC DNA]</scope>
    <source>
        <strain evidence="2 3">DSM 25622</strain>
    </source>
</reference>
<dbReference type="Proteomes" id="UP000580654">
    <property type="component" value="Unassembled WGS sequence"/>
</dbReference>
<dbReference type="EC" id="5.1.99.3" evidence="2"/>
<evidence type="ECO:0000313" key="2">
    <source>
        <dbReference type="EMBL" id="MBB5695584.1"/>
    </source>
</evidence>
<dbReference type="AlphaFoldDB" id="A0A840YM38"/>
<name>A0A840YM38_9PROT</name>
<dbReference type="InterPro" id="IPR052186">
    <property type="entry name" value="Hydantoin_racemase-like"/>
</dbReference>
<evidence type="ECO:0000256" key="1">
    <source>
        <dbReference type="ARBA" id="ARBA00038414"/>
    </source>
</evidence>
<comment type="similarity">
    <text evidence="1">Belongs to the HyuE racemase family.</text>
</comment>
<dbReference type="GO" id="GO:0047661">
    <property type="term" value="F:amino-acid racemase activity"/>
    <property type="evidence" value="ECO:0007669"/>
    <property type="project" value="InterPro"/>
</dbReference>
<sequence length="247" mass="24551">MRILVANANTTEAITALCAGAARAAASPGVEIVPGTPRFGPAVISSGLENAIAAHGILDLLAEHAGRVDAVVLAVSLDTALDAARQLMPCPVVGMTEAACLAALMLGPRFGLVTFGGTESYRQLVGKYGLSSRLSGLVGVDFTPQRALSDPEGARRAVAEGVASLVAGGADSVVLGGAALAGMEPALREGSPVPLLDGMACGVRMAEALVALRPARARSGPMAPVRGRESAGLSPALAALLRGDAGG</sequence>
<dbReference type="Gene3D" id="3.40.50.12500">
    <property type="match status" value="1"/>
</dbReference>
<dbReference type="Pfam" id="PF01177">
    <property type="entry name" value="Asp_Glu_race"/>
    <property type="match status" value="1"/>
</dbReference>
<organism evidence="2 3">
    <name type="scientific">Muricoccus pecuniae</name>
    <dbReference type="NCBI Taxonomy" id="693023"/>
    <lineage>
        <taxon>Bacteria</taxon>
        <taxon>Pseudomonadati</taxon>
        <taxon>Pseudomonadota</taxon>
        <taxon>Alphaproteobacteria</taxon>
        <taxon>Acetobacterales</taxon>
        <taxon>Roseomonadaceae</taxon>
        <taxon>Muricoccus</taxon>
    </lineage>
</organism>
<dbReference type="GO" id="GO:0047653">
    <property type="term" value="F:allantoin racemase activity"/>
    <property type="evidence" value="ECO:0007669"/>
    <property type="project" value="UniProtKB-EC"/>
</dbReference>
<keyword evidence="2" id="KW-0413">Isomerase</keyword>